<gene>
    <name evidence="2" type="ORF">DBV15_08919</name>
</gene>
<accession>A0A4V3S9U2</accession>
<name>A0A4V3S9U2_9HYME</name>
<organism evidence="2 3">
    <name type="scientific">Temnothorax longispinosus</name>
    <dbReference type="NCBI Taxonomy" id="300112"/>
    <lineage>
        <taxon>Eukaryota</taxon>
        <taxon>Metazoa</taxon>
        <taxon>Ecdysozoa</taxon>
        <taxon>Arthropoda</taxon>
        <taxon>Hexapoda</taxon>
        <taxon>Insecta</taxon>
        <taxon>Pterygota</taxon>
        <taxon>Neoptera</taxon>
        <taxon>Endopterygota</taxon>
        <taxon>Hymenoptera</taxon>
        <taxon>Apocrita</taxon>
        <taxon>Aculeata</taxon>
        <taxon>Formicoidea</taxon>
        <taxon>Formicidae</taxon>
        <taxon>Myrmicinae</taxon>
        <taxon>Temnothorax</taxon>
    </lineage>
</organism>
<dbReference type="AlphaFoldDB" id="A0A4V3S9U2"/>
<protein>
    <submittedName>
        <fullName evidence="2">Uncharacterized protein</fullName>
    </submittedName>
</protein>
<evidence type="ECO:0000313" key="2">
    <source>
        <dbReference type="EMBL" id="TGZ46484.1"/>
    </source>
</evidence>
<evidence type="ECO:0000313" key="3">
    <source>
        <dbReference type="Proteomes" id="UP000310200"/>
    </source>
</evidence>
<keyword evidence="3" id="KW-1185">Reference proteome</keyword>
<proteinExistence type="predicted"/>
<comment type="caution">
    <text evidence="2">The sequence shown here is derived from an EMBL/GenBank/DDBJ whole genome shotgun (WGS) entry which is preliminary data.</text>
</comment>
<feature type="compositionally biased region" description="Basic and acidic residues" evidence="1">
    <location>
        <begin position="174"/>
        <end position="188"/>
    </location>
</feature>
<evidence type="ECO:0000256" key="1">
    <source>
        <dbReference type="SAM" id="MobiDB-lite"/>
    </source>
</evidence>
<dbReference type="Proteomes" id="UP000310200">
    <property type="component" value="Unassembled WGS sequence"/>
</dbReference>
<dbReference type="EMBL" id="QBLH01002879">
    <property type="protein sequence ID" value="TGZ46484.1"/>
    <property type="molecule type" value="Genomic_DNA"/>
</dbReference>
<feature type="compositionally biased region" description="Polar residues" evidence="1">
    <location>
        <begin position="193"/>
        <end position="207"/>
    </location>
</feature>
<reference evidence="2 3" key="1">
    <citation type="journal article" date="2019" name="Philos. Trans. R. Soc. Lond., B, Biol. Sci.">
        <title>Ant behaviour and brain gene expression of defending hosts depend on the ecological success of the intruding social parasite.</title>
        <authorList>
            <person name="Kaur R."/>
            <person name="Stoldt M."/>
            <person name="Jongepier E."/>
            <person name="Feldmeyer B."/>
            <person name="Menzel F."/>
            <person name="Bornberg-Bauer E."/>
            <person name="Foitzik S."/>
        </authorList>
    </citation>
    <scope>NUCLEOTIDE SEQUENCE [LARGE SCALE GENOMIC DNA]</scope>
    <source>
        <tissue evidence="2">Whole body</tissue>
    </source>
</reference>
<sequence>MATKEIGIESSLRHVPYGKTVSGIIGSISSPFATPNYHIFVRRRGGGEMILLREENGGKGGEPQTQHRTKFLIYKWSGSDYRTKPWLARLMCTRKRILSSPQLRRQASWRAVSRVENREAPNVGSPLCSALLQRGVCSIERTRLQAWHSMWLKPELFAVGCDCTQIVASFCTKDDGNQKHRDERDRAPRRNLIVSSGDPTSSTQSLSKGPVTLRARERASDSESIASYNSVFGDGRPRNDKQETTIRGELISVREERRNTARLKRARGSLTAHAVPLTIPHAAYGKKYATSTERTLSGRRRSRFKSVVAAADSASLPTGSTIFERCLSGLDQIYSYEFQKALDSSPKRSLLAATAAAAAPRNVAPKIRVPAVGLLVGAFVRSFGCRDILGDVPELSDDWG</sequence>
<feature type="region of interest" description="Disordered" evidence="1">
    <location>
        <begin position="174"/>
        <end position="241"/>
    </location>
</feature>